<evidence type="ECO:0000313" key="1">
    <source>
        <dbReference type="EMBL" id="RDJ07088.1"/>
    </source>
</evidence>
<organism evidence="1 2">
    <name type="scientific">Rhizobium grahamii</name>
    <dbReference type="NCBI Taxonomy" id="1120045"/>
    <lineage>
        <taxon>Bacteria</taxon>
        <taxon>Pseudomonadati</taxon>
        <taxon>Pseudomonadota</taxon>
        <taxon>Alphaproteobacteria</taxon>
        <taxon>Hyphomicrobiales</taxon>
        <taxon>Rhizobiaceae</taxon>
        <taxon>Rhizobium/Agrobacterium group</taxon>
        <taxon>Rhizobium</taxon>
    </lineage>
</organism>
<dbReference type="EMBL" id="NAAC01000023">
    <property type="protein sequence ID" value="RDJ07088.1"/>
    <property type="molecule type" value="Genomic_DNA"/>
</dbReference>
<dbReference type="Proteomes" id="UP000254939">
    <property type="component" value="Unassembled WGS sequence"/>
</dbReference>
<proteinExistence type="predicted"/>
<sequence>MIPPITDPFAADFVFLRATEVFDDQDLARYQPLPHAVAPCLHRAKAGPWSRLETHRRHPNEVHARTTSARIGLSPMPGTFSSLFIVVFDRDFSGDVVPVWETVVGDDEPEALEEAKLLAMRHAGVIVWRESLPVDGKEGDPIIVFQSGAIGDIDWQ</sequence>
<reference evidence="1 2" key="1">
    <citation type="submission" date="2017-03" db="EMBL/GenBank/DDBJ databases">
        <title>Genome analysis of Rhizobial strains effectives or ineffectives for nitrogen fixation isolated from bean seeds.</title>
        <authorList>
            <person name="Peralta H."/>
            <person name="Aguilar-Vera A."/>
            <person name="Mora Y."/>
            <person name="Vargas-Lagunas C."/>
            <person name="Girard L."/>
            <person name="Mora J."/>
        </authorList>
    </citation>
    <scope>NUCLEOTIDE SEQUENCE [LARGE SCALE GENOMIC DNA]</scope>
    <source>
        <strain evidence="1 2">CCGM3</strain>
    </source>
</reference>
<gene>
    <name evidence="1" type="ORF">B5K06_21830</name>
</gene>
<dbReference type="AlphaFoldDB" id="A0A370KK78"/>
<accession>A0A370KK78</accession>
<name>A0A370KK78_9HYPH</name>
<protein>
    <submittedName>
        <fullName evidence="1">Uncharacterized protein</fullName>
    </submittedName>
</protein>
<evidence type="ECO:0000313" key="2">
    <source>
        <dbReference type="Proteomes" id="UP000254939"/>
    </source>
</evidence>
<comment type="caution">
    <text evidence="1">The sequence shown here is derived from an EMBL/GenBank/DDBJ whole genome shotgun (WGS) entry which is preliminary data.</text>
</comment>